<name>A0A5N0UQ93_9PSEU</name>
<comment type="caution">
    <text evidence="2">The sequence shown here is derived from an EMBL/GenBank/DDBJ whole genome shotgun (WGS) entry which is preliminary data.</text>
</comment>
<dbReference type="RefSeq" id="WP_144757384.1">
    <property type="nucleotide sequence ID" value="NZ_VMNW02000114.1"/>
</dbReference>
<proteinExistence type="predicted"/>
<keyword evidence="1" id="KW-1133">Transmembrane helix</keyword>
<gene>
    <name evidence="2" type="ORF">FPZ12_040770</name>
</gene>
<dbReference type="AlphaFoldDB" id="A0A5N0UQ93"/>
<keyword evidence="3" id="KW-1185">Reference proteome</keyword>
<evidence type="ECO:0000313" key="3">
    <source>
        <dbReference type="Proteomes" id="UP000319769"/>
    </source>
</evidence>
<protein>
    <submittedName>
        <fullName evidence="2">Uncharacterized protein</fullName>
    </submittedName>
</protein>
<reference evidence="2" key="1">
    <citation type="submission" date="2019-09" db="EMBL/GenBank/DDBJ databases">
        <authorList>
            <person name="Teo W.F.A."/>
            <person name="Duangmal K."/>
        </authorList>
    </citation>
    <scope>NUCLEOTIDE SEQUENCE [LARGE SCALE GENOMIC DNA]</scope>
    <source>
        <strain evidence="2">K81G1</strain>
    </source>
</reference>
<feature type="transmembrane region" description="Helical" evidence="1">
    <location>
        <begin position="6"/>
        <end position="25"/>
    </location>
</feature>
<keyword evidence="1" id="KW-0472">Membrane</keyword>
<dbReference type="EMBL" id="VMNW02000114">
    <property type="protein sequence ID" value="KAA9150642.1"/>
    <property type="molecule type" value="Genomic_DNA"/>
</dbReference>
<organism evidence="2 3">
    <name type="scientific">Amycolatopsis acidicola</name>
    <dbReference type="NCBI Taxonomy" id="2596893"/>
    <lineage>
        <taxon>Bacteria</taxon>
        <taxon>Bacillati</taxon>
        <taxon>Actinomycetota</taxon>
        <taxon>Actinomycetes</taxon>
        <taxon>Pseudonocardiales</taxon>
        <taxon>Pseudonocardiaceae</taxon>
        <taxon>Amycolatopsis</taxon>
    </lineage>
</organism>
<keyword evidence="1" id="KW-0812">Transmembrane</keyword>
<evidence type="ECO:0000313" key="2">
    <source>
        <dbReference type="EMBL" id="KAA9150642.1"/>
    </source>
</evidence>
<evidence type="ECO:0000256" key="1">
    <source>
        <dbReference type="SAM" id="Phobius"/>
    </source>
</evidence>
<sequence length="87" mass="9695">MLVPGGVFVLTYLHAVGFLRLVFALGGRRARMHTKPELAGMLREAALEITGWASVFDLDPLLPLRVRRARPPNRRVPLVTAVIARRP</sequence>
<dbReference type="Proteomes" id="UP000319769">
    <property type="component" value="Unassembled WGS sequence"/>
</dbReference>
<accession>A0A5N0UQ93</accession>